<dbReference type="EMBL" id="JACKWZ010000056">
    <property type="protein sequence ID" value="KAF9418381.1"/>
    <property type="molecule type" value="Genomic_DNA"/>
</dbReference>
<reference evidence="1" key="1">
    <citation type="submission" date="2020-08" db="EMBL/GenBank/DDBJ databases">
        <title>Spodoptera exigua strain:BAW_Kor-Di-RS1 Genome sequencing and assembly.</title>
        <authorList>
            <person name="Kim J."/>
            <person name="Nam H.Y."/>
            <person name="Kwon M."/>
            <person name="Choi J.H."/>
            <person name="Cho S.R."/>
            <person name="Kim G.-H."/>
        </authorList>
    </citation>
    <scope>NUCLEOTIDE SEQUENCE</scope>
    <source>
        <strain evidence="1">BAW_Kor-Di-RS1</strain>
        <tissue evidence="1">Whole-body</tissue>
    </source>
</reference>
<organism evidence="1 2">
    <name type="scientific">Spodoptera exigua</name>
    <name type="common">Beet armyworm</name>
    <name type="synonym">Noctua fulgens</name>
    <dbReference type="NCBI Taxonomy" id="7107"/>
    <lineage>
        <taxon>Eukaryota</taxon>
        <taxon>Metazoa</taxon>
        <taxon>Ecdysozoa</taxon>
        <taxon>Arthropoda</taxon>
        <taxon>Hexapoda</taxon>
        <taxon>Insecta</taxon>
        <taxon>Pterygota</taxon>
        <taxon>Neoptera</taxon>
        <taxon>Endopterygota</taxon>
        <taxon>Lepidoptera</taxon>
        <taxon>Glossata</taxon>
        <taxon>Ditrysia</taxon>
        <taxon>Noctuoidea</taxon>
        <taxon>Noctuidae</taxon>
        <taxon>Amphipyrinae</taxon>
        <taxon>Spodoptera</taxon>
    </lineage>
</organism>
<protein>
    <submittedName>
        <fullName evidence="1">Uncharacterized protein</fullName>
    </submittedName>
</protein>
<dbReference type="Proteomes" id="UP000648187">
    <property type="component" value="Unassembled WGS sequence"/>
</dbReference>
<evidence type="ECO:0000313" key="2">
    <source>
        <dbReference type="Proteomes" id="UP000648187"/>
    </source>
</evidence>
<proteinExistence type="predicted"/>
<keyword evidence="2" id="KW-1185">Reference proteome</keyword>
<accession>A0A835GKZ0</accession>
<comment type="caution">
    <text evidence="1">The sequence shown here is derived from an EMBL/GenBank/DDBJ whole genome shotgun (WGS) entry which is preliminary data.</text>
</comment>
<name>A0A835GKZ0_SPOEX</name>
<dbReference type="AlphaFoldDB" id="A0A835GKZ0"/>
<evidence type="ECO:0000313" key="1">
    <source>
        <dbReference type="EMBL" id="KAF9418381.1"/>
    </source>
</evidence>
<gene>
    <name evidence="1" type="ORF">HW555_004811</name>
</gene>
<sequence length="125" mass="13872">MWKSLLGHLRTSSPTSRDSLSTIVTILSNKSLKFQNFQLKVTVINIDNGKVRQKAFPKNMKHWKIPIGFVGITYIFDAQSIEASMKNGRIIILSIEVHNYGAYNSTAPCACAAPDNAELIADAYL</sequence>